<sequence length="251" mass="26517">MTGTRAPLARRAPVAKIGAVLILSIAVLTSRDPLALGLVIGVSLLLSPFFGIAPWTLLRRAWPALLGAATVIFSLALFAADRSGDVLLHVGPLLITTTVLDNAVSLALRLIAVALPSVLVFSTTDPTDLADSLMQHAKAPPRFAIGALAAFRLVGLFSDEWRLIAMARRARGIDAGLNPIARLRTFASTAFTLLVSAIRRGTRLATAMDARGFDAGLPRSVARPMPFSRSDWLFLAAGTVLAAAVALITHR</sequence>
<dbReference type="PANTHER" id="PTHR34857">
    <property type="entry name" value="SLL0384 PROTEIN"/>
    <property type="match status" value="1"/>
</dbReference>
<name>A0A841BKX4_9ACTN</name>
<comment type="caution">
    <text evidence="7">The sequence shown here is derived from an EMBL/GenBank/DDBJ whole genome shotgun (WGS) entry which is preliminary data.</text>
</comment>
<proteinExistence type="predicted"/>
<feature type="transmembrane region" description="Helical" evidence="6">
    <location>
        <begin position="12"/>
        <end position="28"/>
    </location>
</feature>
<dbReference type="EMBL" id="JACHMN010000002">
    <property type="protein sequence ID" value="MBB5869747.1"/>
    <property type="molecule type" value="Genomic_DNA"/>
</dbReference>
<dbReference type="InterPro" id="IPR051611">
    <property type="entry name" value="ECF_transporter_component"/>
</dbReference>
<feature type="transmembrane region" description="Helical" evidence="6">
    <location>
        <begin position="232"/>
        <end position="249"/>
    </location>
</feature>
<keyword evidence="8" id="KW-1185">Reference proteome</keyword>
<evidence type="ECO:0000256" key="6">
    <source>
        <dbReference type="SAM" id="Phobius"/>
    </source>
</evidence>
<dbReference type="InterPro" id="IPR003339">
    <property type="entry name" value="ABC/ECF_trnsptr_transmembrane"/>
</dbReference>
<dbReference type="Proteomes" id="UP000587527">
    <property type="component" value="Unassembled WGS sequence"/>
</dbReference>
<evidence type="ECO:0000256" key="3">
    <source>
        <dbReference type="ARBA" id="ARBA00022692"/>
    </source>
</evidence>
<keyword evidence="2" id="KW-1003">Cell membrane</keyword>
<feature type="transmembrane region" description="Helical" evidence="6">
    <location>
        <begin position="92"/>
        <end position="119"/>
    </location>
</feature>
<evidence type="ECO:0000256" key="2">
    <source>
        <dbReference type="ARBA" id="ARBA00022475"/>
    </source>
</evidence>
<reference evidence="7 8" key="1">
    <citation type="submission" date="2020-08" db="EMBL/GenBank/DDBJ databases">
        <title>Sequencing the genomes of 1000 actinobacteria strains.</title>
        <authorList>
            <person name="Klenk H.-P."/>
        </authorList>
    </citation>
    <scope>NUCLEOTIDE SEQUENCE [LARGE SCALE GENOMIC DNA]</scope>
    <source>
        <strain evidence="7 8">DSM 45362</strain>
    </source>
</reference>
<organism evidence="7 8">
    <name type="scientific">Allocatelliglobosispora scoriae</name>
    <dbReference type="NCBI Taxonomy" id="643052"/>
    <lineage>
        <taxon>Bacteria</taxon>
        <taxon>Bacillati</taxon>
        <taxon>Actinomycetota</taxon>
        <taxon>Actinomycetes</taxon>
        <taxon>Micromonosporales</taxon>
        <taxon>Micromonosporaceae</taxon>
        <taxon>Allocatelliglobosispora</taxon>
    </lineage>
</organism>
<accession>A0A841BKX4</accession>
<evidence type="ECO:0000313" key="8">
    <source>
        <dbReference type="Proteomes" id="UP000587527"/>
    </source>
</evidence>
<feature type="transmembrane region" description="Helical" evidence="6">
    <location>
        <begin position="61"/>
        <end position="80"/>
    </location>
</feature>
<gene>
    <name evidence="7" type="ORF">F4553_003126</name>
</gene>
<keyword evidence="4 6" id="KW-1133">Transmembrane helix</keyword>
<dbReference type="AlphaFoldDB" id="A0A841BKX4"/>
<feature type="transmembrane region" description="Helical" evidence="6">
    <location>
        <begin position="35"/>
        <end position="55"/>
    </location>
</feature>
<keyword evidence="3 6" id="KW-0812">Transmembrane</keyword>
<protein>
    <submittedName>
        <fullName evidence="7">Energy-coupling factor transport system permease protein</fullName>
    </submittedName>
</protein>
<dbReference type="CDD" id="cd16914">
    <property type="entry name" value="EcfT"/>
    <property type="match status" value="1"/>
</dbReference>
<evidence type="ECO:0000313" key="7">
    <source>
        <dbReference type="EMBL" id="MBB5869747.1"/>
    </source>
</evidence>
<dbReference type="RefSeq" id="WP_184836590.1">
    <property type="nucleotide sequence ID" value="NZ_JACHMN010000002.1"/>
</dbReference>
<keyword evidence="5 6" id="KW-0472">Membrane</keyword>
<dbReference type="Pfam" id="PF02361">
    <property type="entry name" value="CbiQ"/>
    <property type="match status" value="1"/>
</dbReference>
<dbReference type="PANTHER" id="PTHR34857:SF2">
    <property type="entry name" value="SLL0384 PROTEIN"/>
    <property type="match status" value="1"/>
</dbReference>
<evidence type="ECO:0000256" key="1">
    <source>
        <dbReference type="ARBA" id="ARBA00004141"/>
    </source>
</evidence>
<evidence type="ECO:0000256" key="4">
    <source>
        <dbReference type="ARBA" id="ARBA00022989"/>
    </source>
</evidence>
<comment type="subcellular location">
    <subcellularLocation>
        <location evidence="1">Membrane</location>
        <topology evidence="1">Multi-pass membrane protein</topology>
    </subcellularLocation>
</comment>
<dbReference type="GO" id="GO:0005886">
    <property type="term" value="C:plasma membrane"/>
    <property type="evidence" value="ECO:0007669"/>
    <property type="project" value="UniProtKB-ARBA"/>
</dbReference>
<evidence type="ECO:0000256" key="5">
    <source>
        <dbReference type="ARBA" id="ARBA00023136"/>
    </source>
</evidence>